<evidence type="ECO:0000313" key="4">
    <source>
        <dbReference type="EMBL" id="SEG50744.1"/>
    </source>
</evidence>
<comment type="subunit">
    <text evidence="3">UreD, UreF and UreG form a complex that acts as a GTP-hydrolysis-dependent molecular chaperone, activating the urease apoprotein by helping to assemble the nickel containing metallocenter of UreC. The UreE protein probably delivers the nickel.</text>
</comment>
<comment type="subcellular location">
    <subcellularLocation>
        <location evidence="3">Cytoplasm</location>
    </subcellularLocation>
</comment>
<reference evidence="4 5" key="1">
    <citation type="submission" date="2016-10" db="EMBL/GenBank/DDBJ databases">
        <authorList>
            <person name="de Groot N.N."/>
        </authorList>
    </citation>
    <scope>NUCLEOTIDE SEQUENCE [LARGE SCALE GENOMIC DNA]</scope>
    <source>
        <strain evidence="4 5">DSM 26915</strain>
    </source>
</reference>
<accession>A0A1H6ARD1</accession>
<dbReference type="InterPro" id="IPR002669">
    <property type="entry name" value="UreD"/>
</dbReference>
<dbReference type="AlphaFoldDB" id="A0A1H6ARD1"/>
<dbReference type="PANTHER" id="PTHR33643">
    <property type="entry name" value="UREASE ACCESSORY PROTEIN D"/>
    <property type="match status" value="1"/>
</dbReference>
<dbReference type="Pfam" id="PF01774">
    <property type="entry name" value="UreD"/>
    <property type="match status" value="1"/>
</dbReference>
<comment type="similarity">
    <text evidence="1 3">Belongs to the UreD family.</text>
</comment>
<keyword evidence="5" id="KW-1185">Reference proteome</keyword>
<dbReference type="GO" id="GO:0005737">
    <property type="term" value="C:cytoplasm"/>
    <property type="evidence" value="ECO:0007669"/>
    <property type="project" value="UniProtKB-SubCell"/>
</dbReference>
<dbReference type="HAMAP" id="MF_01384">
    <property type="entry name" value="UreD"/>
    <property type="match status" value="1"/>
</dbReference>
<dbReference type="Proteomes" id="UP000236752">
    <property type="component" value="Unassembled WGS sequence"/>
</dbReference>
<dbReference type="GO" id="GO:0016151">
    <property type="term" value="F:nickel cation binding"/>
    <property type="evidence" value="ECO:0007669"/>
    <property type="project" value="UniProtKB-UniRule"/>
</dbReference>
<sequence>MIGGFSVSGSSKMLFPHGPANGPMTGVWLNTAGGITGGDQFTLEAAADEGAHLVLTSQAAERIYRAMPGKPGQVVNRLEIASGARADWLPQETILFDHAALDRRLDVTMAADARFLGVESLIFGRALMGETVTQLDLMDRISVRRDGRLVFADRLRLSGDAQAALNRAHLGGGAVAMATVIAAWPGASAQLETLRAMLPETAGASALDDDLIVLRILAPDGFDLRQSLIPVLRHLNGADLPRPWMI</sequence>
<evidence type="ECO:0000313" key="5">
    <source>
        <dbReference type="Proteomes" id="UP000236752"/>
    </source>
</evidence>
<gene>
    <name evidence="3" type="primary">ureD</name>
    <name evidence="4" type="ORF">SAMN04488045_3088</name>
</gene>
<protein>
    <recommendedName>
        <fullName evidence="3">Urease accessory protein UreD</fullName>
    </recommendedName>
</protein>
<organism evidence="4 5">
    <name type="scientific">Thalassococcus halodurans</name>
    <dbReference type="NCBI Taxonomy" id="373675"/>
    <lineage>
        <taxon>Bacteria</taxon>
        <taxon>Pseudomonadati</taxon>
        <taxon>Pseudomonadota</taxon>
        <taxon>Alphaproteobacteria</taxon>
        <taxon>Rhodobacterales</taxon>
        <taxon>Roseobacteraceae</taxon>
        <taxon>Thalassococcus</taxon>
    </lineage>
</organism>
<dbReference type="EMBL" id="FNUZ01000005">
    <property type="protein sequence ID" value="SEG50744.1"/>
    <property type="molecule type" value="Genomic_DNA"/>
</dbReference>
<proteinExistence type="inferred from homology"/>
<keyword evidence="3" id="KW-0996">Nickel insertion</keyword>
<dbReference type="PANTHER" id="PTHR33643:SF1">
    <property type="entry name" value="UREASE ACCESSORY PROTEIN D"/>
    <property type="match status" value="1"/>
</dbReference>
<evidence type="ECO:0000256" key="3">
    <source>
        <dbReference type="HAMAP-Rule" id="MF_01384"/>
    </source>
</evidence>
<evidence type="ECO:0000256" key="1">
    <source>
        <dbReference type="ARBA" id="ARBA00007177"/>
    </source>
</evidence>
<evidence type="ECO:0000256" key="2">
    <source>
        <dbReference type="ARBA" id="ARBA00023186"/>
    </source>
</evidence>
<keyword evidence="2 3" id="KW-0143">Chaperone</keyword>
<name>A0A1H6ARD1_9RHOB</name>
<comment type="function">
    <text evidence="3">Required for maturation of urease via the functional incorporation of the urease nickel metallocenter.</text>
</comment>
<keyword evidence="3" id="KW-0963">Cytoplasm</keyword>